<evidence type="ECO:0000313" key="12">
    <source>
        <dbReference type="Proteomes" id="UP001303046"/>
    </source>
</evidence>
<dbReference type="SUPFAM" id="SSF52540">
    <property type="entry name" value="P-loop containing nucleoside triphosphate hydrolases"/>
    <property type="match status" value="1"/>
</dbReference>
<organism evidence="11 12">
    <name type="scientific">Necator americanus</name>
    <name type="common">Human hookworm</name>
    <dbReference type="NCBI Taxonomy" id="51031"/>
    <lineage>
        <taxon>Eukaryota</taxon>
        <taxon>Metazoa</taxon>
        <taxon>Ecdysozoa</taxon>
        <taxon>Nematoda</taxon>
        <taxon>Chromadorea</taxon>
        <taxon>Rhabditida</taxon>
        <taxon>Rhabditina</taxon>
        <taxon>Rhabditomorpha</taxon>
        <taxon>Strongyloidea</taxon>
        <taxon>Ancylostomatidae</taxon>
        <taxon>Bunostominae</taxon>
        <taxon>Necator</taxon>
    </lineage>
</organism>
<sequence>MSGSGHPFPIWTPPEIISTYSEKGINCLFDWQTEVLDWAEESDDNIVYCAPTSAGKSLVAELIALRVALTGKRVLFLLPYISVAKEKLRFLQRAWRRVDIQMAAFVGPQSAPSREWTAAICTTEKANSLLNHAILDGLINEIGLIVVDELHMIFDSSRGIVLESLCSKINLWNSRNSSSKIRVIGMSATLENLIQIPTTASSDYVVFETQFRPVQLHERICCEGHISDLSSGHIIRDVPRRFRTLEDPECVLGLAAEGIFLRKLVLVFSSSKADVEKIALDLAKILDGIYRSNHVIASRVDRSALSAIQSNIQKATGTVDAVLLKTLPRGVAFHHAGLTSEERECIEQGFRDGTIMVLVATSTLSSGVNLPAGRVVIKSQVRGPAAINATTYKQMSGRAGRLGQVEIGESILAVKKSDFQEALRLIRFTPSSSSQITRDHTRLTLECICDGLVTNTLEVEEISRVTLFKPLRSAEDVLCDLVKNRFLIVDEEKTEDQSSPSLLPTQLGRATLVSALPPDAALFVFSDLLQATKAIVLDTELHMLYLVTPANSSVWQGCDWNHLLTIFSKLKSEEKRVAKLVGANDGFLLSRLRGASVANYDRNYQLHLRFFSALALFDVINEKPIDQVAARFRISRGTLQTLQQQSATYAAMVVAFCSRLGWTYLHDLLRSFAARLAFGVRRELTELVSIDGLDATRARIFHDHGITSFAQLSNCTTKKIAEILSLAVPFNSDNSADGLNEWLFGEARMRLEEAAELVKERASNSVKEHLRSLGLNVDCVNQLSQSVRTLSSPQEDDSSIERRSAVSLVDESEKLTASNVPEDPTNKALSPVVSEITWRSVAQETENSISDKAELTDSILEENSVDLFSESMEELTIDDNLSSRRLSAANKEEQFEEVDDLESSLLKVSMICDKENQEPNSAYDLPDSFPATCLDGYVRTSADSGYRSMAGCSPLTNRGILGERKNTPSSYSFEQHPSSKRTRETAVANSPSCASPLGKASRLDRVSTAATELEINDVCRSESAWNYFIQRSSLWTKVGVALATKRHDSAEQNVVHGISFCTSEGAPHYIPLSEEYFPGNETEEALCPSFTPSQSIALEERISCVASILKSCEVSLIDALRDCCLVWNALKLKISQPLCVCYTAFLSHLRAGERPLAIREIVAKFRWDFDVGRLLRMNPRISAAVQSYLAPRLIEHLSPLVVNRSSAESLWLESRSMQIVNNICLGGFFFDVGLCSSLVQKLKKKTEHLERECFELAGRSFNLDSPSQVAEVLFSRLNLSYPGGKTSKKHMSTGKSVLEQMRMQHPIVDNILLYRRLRHAIGQCIVPLQRCVCGDGFVRSRCDMYTSTGRILCMEPNLQTTPKDTLIDGIGLRHLFRAQEGCVLVNADYSQLELRVLAQLSGDSSLITHLSSGRDIFAELSTKWQVSRDTVKKLCYGIIYGMGCKTLSESIKKTVEEGNELMQSFFKSFPKVRTYINSTKEKAVTTGFVSTFLGRRRVACSARGRQEDVARDDRQSINYTIQGTASEIFKKALVRLDETKQGATRIVLTIHDEIIVECAAEEEQNVKRWLRNCLENVFPEFKVPLPVKIRSGPNWGSLS</sequence>
<dbReference type="CDD" id="cd18795">
    <property type="entry name" value="SF2_C_Ski2"/>
    <property type="match status" value="1"/>
</dbReference>
<evidence type="ECO:0000256" key="7">
    <source>
        <dbReference type="ARBA" id="ARBA00049244"/>
    </source>
</evidence>
<dbReference type="Pfam" id="PF00476">
    <property type="entry name" value="DNA_pol_A"/>
    <property type="match status" value="1"/>
</dbReference>
<dbReference type="PRINTS" id="PR00868">
    <property type="entry name" value="DNAPOLI"/>
</dbReference>
<feature type="region of interest" description="Disordered" evidence="8">
    <location>
        <begin position="959"/>
        <end position="998"/>
    </location>
</feature>
<dbReference type="SMART" id="SM00487">
    <property type="entry name" value="DEXDc"/>
    <property type="match status" value="1"/>
</dbReference>
<feature type="compositionally biased region" description="Polar residues" evidence="8">
    <location>
        <begin position="967"/>
        <end position="976"/>
    </location>
</feature>
<gene>
    <name evidence="11" type="primary">Necator_chrIII.g11509</name>
    <name evidence="11" type="ORF">RB195_010744</name>
</gene>
<dbReference type="Pfam" id="PF00271">
    <property type="entry name" value="Helicase_C"/>
    <property type="match status" value="1"/>
</dbReference>
<comment type="catalytic activity">
    <reaction evidence="7">
        <text>DNA(n) + a 2'-deoxyribonucleoside 5'-triphosphate = DNA(n+1) + diphosphate</text>
        <dbReference type="Rhea" id="RHEA:22508"/>
        <dbReference type="Rhea" id="RHEA-COMP:17339"/>
        <dbReference type="Rhea" id="RHEA-COMP:17340"/>
        <dbReference type="ChEBI" id="CHEBI:33019"/>
        <dbReference type="ChEBI" id="CHEBI:61560"/>
        <dbReference type="ChEBI" id="CHEBI:173112"/>
        <dbReference type="EC" id="2.7.7.7"/>
    </reaction>
</comment>
<dbReference type="InterPro" id="IPR002298">
    <property type="entry name" value="DNA_polymerase_A"/>
</dbReference>
<name>A0ABR1CZB3_NECAM</name>
<dbReference type="Pfam" id="PF00270">
    <property type="entry name" value="DEAD"/>
    <property type="match status" value="1"/>
</dbReference>
<keyword evidence="12" id="KW-1185">Reference proteome</keyword>
<dbReference type="SUPFAM" id="SSF158702">
    <property type="entry name" value="Sec63 N-terminal domain-like"/>
    <property type="match status" value="1"/>
</dbReference>
<dbReference type="InterPro" id="IPR014001">
    <property type="entry name" value="Helicase_ATP-bd"/>
</dbReference>
<dbReference type="Gene3D" id="1.20.1060.10">
    <property type="entry name" value="Taq DNA Polymerase, Chain T, domain 4"/>
    <property type="match status" value="1"/>
</dbReference>
<evidence type="ECO:0000256" key="8">
    <source>
        <dbReference type="SAM" id="MobiDB-lite"/>
    </source>
</evidence>
<keyword evidence="4" id="KW-0547">Nucleotide-binding</keyword>
<evidence type="ECO:0000256" key="5">
    <source>
        <dbReference type="ARBA" id="ARBA00022840"/>
    </source>
</evidence>
<evidence type="ECO:0000256" key="4">
    <source>
        <dbReference type="ARBA" id="ARBA00022741"/>
    </source>
</evidence>
<dbReference type="Gene3D" id="3.40.50.300">
    <property type="entry name" value="P-loop containing nucleotide triphosphate hydrolases"/>
    <property type="match status" value="2"/>
</dbReference>
<dbReference type="SUPFAM" id="SSF56672">
    <property type="entry name" value="DNA/RNA polymerases"/>
    <property type="match status" value="1"/>
</dbReference>
<dbReference type="InterPro" id="IPR019760">
    <property type="entry name" value="DNA-dir_DNA_pol_A_CS"/>
</dbReference>
<proteinExistence type="predicted"/>
<dbReference type="InterPro" id="IPR001650">
    <property type="entry name" value="Helicase_C-like"/>
</dbReference>
<reference evidence="11 12" key="1">
    <citation type="submission" date="2023-08" db="EMBL/GenBank/DDBJ databases">
        <title>A Necator americanus chromosomal reference genome.</title>
        <authorList>
            <person name="Ilik V."/>
            <person name="Petrzelkova K.J."/>
            <person name="Pardy F."/>
            <person name="Fuh T."/>
            <person name="Niatou-Singa F.S."/>
            <person name="Gouil Q."/>
            <person name="Baker L."/>
            <person name="Ritchie M.E."/>
            <person name="Jex A.R."/>
            <person name="Gazzola D."/>
            <person name="Li H."/>
            <person name="Toshio Fujiwara R."/>
            <person name="Zhan B."/>
            <person name="Aroian R.V."/>
            <person name="Pafco B."/>
            <person name="Schwarz E.M."/>
        </authorList>
    </citation>
    <scope>NUCLEOTIDE SEQUENCE [LARGE SCALE GENOMIC DNA]</scope>
    <source>
        <strain evidence="11 12">Aroian</strain>
        <tissue evidence="11">Whole animal</tissue>
    </source>
</reference>
<dbReference type="Gene3D" id="1.10.3380.20">
    <property type="match status" value="1"/>
</dbReference>
<comment type="caution">
    <text evidence="11">The sequence shown here is derived from an EMBL/GenBank/DDBJ whole genome shotgun (WGS) entry which is preliminary data.</text>
</comment>
<evidence type="ECO:0000256" key="3">
    <source>
        <dbReference type="ARBA" id="ARBA00022695"/>
    </source>
</evidence>
<dbReference type="InterPro" id="IPR043502">
    <property type="entry name" value="DNA/RNA_pol_sf"/>
</dbReference>
<dbReference type="Proteomes" id="UP001303046">
    <property type="component" value="Unassembled WGS sequence"/>
</dbReference>
<feature type="domain" description="Helicase ATP-binding" evidence="9">
    <location>
        <begin position="37"/>
        <end position="208"/>
    </location>
</feature>
<keyword evidence="2" id="KW-0808">Transferase</keyword>
<dbReference type="PROSITE" id="PS51192">
    <property type="entry name" value="HELICASE_ATP_BIND_1"/>
    <property type="match status" value="1"/>
</dbReference>
<evidence type="ECO:0000256" key="2">
    <source>
        <dbReference type="ARBA" id="ARBA00022679"/>
    </source>
</evidence>
<evidence type="ECO:0000256" key="6">
    <source>
        <dbReference type="ARBA" id="ARBA00022932"/>
    </source>
</evidence>
<dbReference type="EC" id="2.7.7.7" evidence="1"/>
<dbReference type="InterPro" id="IPR048960">
    <property type="entry name" value="POLQ-like_helical"/>
</dbReference>
<evidence type="ECO:0000313" key="11">
    <source>
        <dbReference type="EMBL" id="KAK6743639.1"/>
    </source>
</evidence>
<dbReference type="InterPro" id="IPR046931">
    <property type="entry name" value="HTH_61"/>
</dbReference>
<dbReference type="InterPro" id="IPR001098">
    <property type="entry name" value="DNA-dir_DNA_pol_A_palm_dom"/>
</dbReference>
<dbReference type="PANTHER" id="PTHR10133:SF62">
    <property type="entry name" value="DNA POLYMERASE THETA"/>
    <property type="match status" value="1"/>
</dbReference>
<dbReference type="PROSITE" id="PS51194">
    <property type="entry name" value="HELICASE_CTER"/>
    <property type="match status" value="1"/>
</dbReference>
<dbReference type="InterPro" id="IPR027417">
    <property type="entry name" value="P-loop_NTPase"/>
</dbReference>
<protein>
    <recommendedName>
        <fullName evidence="1">DNA-directed DNA polymerase</fullName>
        <ecNumber evidence="1">2.7.7.7</ecNumber>
    </recommendedName>
</protein>
<dbReference type="PANTHER" id="PTHR10133">
    <property type="entry name" value="DNA POLYMERASE I"/>
    <property type="match status" value="1"/>
</dbReference>
<keyword evidence="3" id="KW-0548">Nucleotidyltransferase</keyword>
<feature type="domain" description="Helicase C-terminal" evidence="10">
    <location>
        <begin position="253"/>
        <end position="449"/>
    </location>
</feature>
<evidence type="ECO:0000259" key="9">
    <source>
        <dbReference type="PROSITE" id="PS51192"/>
    </source>
</evidence>
<keyword evidence="6" id="KW-0239">DNA-directed DNA polymerase</keyword>
<accession>A0ABR1CZB3</accession>
<dbReference type="Pfam" id="PF20470">
    <property type="entry name" value="HTH_61"/>
    <property type="match status" value="1"/>
</dbReference>
<dbReference type="Gene3D" id="3.30.70.370">
    <property type="match status" value="1"/>
</dbReference>
<evidence type="ECO:0000259" key="10">
    <source>
        <dbReference type="PROSITE" id="PS51194"/>
    </source>
</evidence>
<dbReference type="CDD" id="cd08638">
    <property type="entry name" value="DNA_pol_A_theta"/>
    <property type="match status" value="1"/>
</dbReference>
<dbReference type="Gene3D" id="1.10.150.20">
    <property type="entry name" value="5' to 3' exonuclease, C-terminal subdomain"/>
    <property type="match status" value="1"/>
</dbReference>
<evidence type="ECO:0000256" key="1">
    <source>
        <dbReference type="ARBA" id="ARBA00012417"/>
    </source>
</evidence>
<keyword evidence="5" id="KW-0067">ATP-binding</keyword>
<dbReference type="EMBL" id="JAVFWL010000003">
    <property type="protein sequence ID" value="KAK6743639.1"/>
    <property type="molecule type" value="Genomic_DNA"/>
</dbReference>
<dbReference type="InterPro" id="IPR011545">
    <property type="entry name" value="DEAD/DEAH_box_helicase_dom"/>
</dbReference>
<dbReference type="SMART" id="SM00482">
    <property type="entry name" value="POLAc"/>
    <property type="match status" value="1"/>
</dbReference>
<dbReference type="Pfam" id="PF21099">
    <property type="entry name" value="POLQ_helical"/>
    <property type="match status" value="1"/>
</dbReference>
<dbReference type="PROSITE" id="PS00447">
    <property type="entry name" value="DNA_POLYMERASE_A"/>
    <property type="match status" value="1"/>
</dbReference>
<dbReference type="SMART" id="SM00490">
    <property type="entry name" value="HELICc"/>
    <property type="match status" value="1"/>
</dbReference>